<sequence>MTRPPNAEENPFSPLAIARVNATDEVTVETDAVRAAAAELAAFLTPTAPDGDGLPPGNVVAVVGDYGTGKSHLATWLRNRAAGSPLPIVAVYLESMSANFISVYRRVVAQLGKESVRSRVVETYKDVIAGHLAGSDLFRALASRLRADDLDPFDMIERLRLPESELQRITAERLARVTQNDAFTIALTLLLRGGFDEMVWEWLNGAQPDKVLTEQGIPAAIDTEAAALEALGVLALLYGGRQRRFLLLLDEADKVLVSRDRDSDFVPALKQLLQVFVASGAMLVLVGLPDMQSELTEDVRLRISRTITTRGLTGDDVRALIGDLQHRQFNTRRLAPFTAETVDYLTALADGNPRRIIRMCHHLYRRASGGAVSMAMVREVALELAPTGGATVATRVRQFFDAQGWDYRTRYRYGNQDDAVVDFLVTFDGGGCAVLLCGSVLGDEDVRRLTRRATAVRGGLPGVELLLVVDGVVAEAMAAALADVFPPRPLVFSPENIGEDLLSLFDAKVKRLRAVNEAGDASVLRDRVEQVVRQQAQLFTAIDQLTAGLADNARYLEGLVTAQRVPDDAVPAQRAREMPEAVDRLFRAALGAMDRTEEWHEVLAAAFGPDAARALDQKYLNELRVVRFREELAGSVLVVDVVRRLRKAVAEWFGGLAGDLPSTAERDRLDMLMLNYEELRTSLPSPRGDALPPPDGQVDLRETVGGLAQLLLDAVNRWSEQGGFGPR</sequence>
<comment type="caution">
    <text evidence="1">The sequence shown here is derived from an EMBL/GenBank/DDBJ whole genome shotgun (WGS) entry which is preliminary data.</text>
</comment>
<protein>
    <recommendedName>
        <fullName evidence="3">AAA+ ATPase domain-containing protein</fullName>
    </recommendedName>
</protein>
<reference evidence="1 2" key="1">
    <citation type="submission" date="2018-02" db="EMBL/GenBank/DDBJ databases">
        <title>Genomic Encyclopedia of Archaeal and Bacterial Type Strains, Phase II (KMG-II): from individual species to whole genera.</title>
        <authorList>
            <person name="Goeker M."/>
        </authorList>
    </citation>
    <scope>NUCLEOTIDE SEQUENCE [LARGE SCALE GENOMIC DNA]</scope>
    <source>
        <strain evidence="1 2">YU 961-1</strain>
    </source>
</reference>
<dbReference type="OrthoDB" id="3948083at2"/>
<dbReference type="PANTHER" id="PTHR35894:SF1">
    <property type="entry name" value="PHOSPHORIBULOKINASE _ URIDINE KINASE FAMILY"/>
    <property type="match status" value="1"/>
</dbReference>
<dbReference type="AlphaFoldDB" id="A0A2S6GQV7"/>
<accession>A0A2S6GQV7</accession>
<dbReference type="Proteomes" id="UP000239203">
    <property type="component" value="Unassembled WGS sequence"/>
</dbReference>
<keyword evidence="2" id="KW-1185">Reference proteome</keyword>
<dbReference type="InterPro" id="IPR027417">
    <property type="entry name" value="P-loop_NTPase"/>
</dbReference>
<dbReference type="EMBL" id="PTIX01000007">
    <property type="protein sequence ID" value="PPK67614.1"/>
    <property type="molecule type" value="Genomic_DNA"/>
</dbReference>
<gene>
    <name evidence="1" type="ORF">CLV40_107280</name>
</gene>
<proteinExistence type="predicted"/>
<evidence type="ECO:0000313" key="1">
    <source>
        <dbReference type="EMBL" id="PPK67614.1"/>
    </source>
</evidence>
<dbReference type="RefSeq" id="WP_104479698.1">
    <property type="nucleotide sequence ID" value="NZ_CP154825.1"/>
</dbReference>
<dbReference type="SUPFAM" id="SSF52540">
    <property type="entry name" value="P-loop containing nucleoside triphosphate hydrolases"/>
    <property type="match status" value="1"/>
</dbReference>
<evidence type="ECO:0000313" key="2">
    <source>
        <dbReference type="Proteomes" id="UP000239203"/>
    </source>
</evidence>
<name>A0A2S6GQV7_9PSEU</name>
<dbReference type="InterPro" id="IPR052026">
    <property type="entry name" value="ExeA_AAA_ATPase_DNA-bind"/>
</dbReference>
<organism evidence="1 2">
    <name type="scientific">Actinokineospora auranticolor</name>
    <dbReference type="NCBI Taxonomy" id="155976"/>
    <lineage>
        <taxon>Bacteria</taxon>
        <taxon>Bacillati</taxon>
        <taxon>Actinomycetota</taxon>
        <taxon>Actinomycetes</taxon>
        <taxon>Pseudonocardiales</taxon>
        <taxon>Pseudonocardiaceae</taxon>
        <taxon>Actinokineospora</taxon>
    </lineage>
</organism>
<evidence type="ECO:0008006" key="3">
    <source>
        <dbReference type="Google" id="ProtNLM"/>
    </source>
</evidence>
<dbReference type="PANTHER" id="PTHR35894">
    <property type="entry name" value="GENERAL SECRETION PATHWAY PROTEIN A-RELATED"/>
    <property type="match status" value="1"/>
</dbReference>